<evidence type="ECO:0000313" key="1">
    <source>
        <dbReference type="EMBL" id="QBZ73367.1"/>
    </source>
</evidence>
<evidence type="ECO:0000313" key="2">
    <source>
        <dbReference type="Proteomes" id="UP000297158"/>
    </source>
</evidence>
<gene>
    <name evidence="1" type="primary">53</name>
    <name evidence="1" type="ORF">SEA_REMUSLOOPIN_53</name>
</gene>
<organism evidence="1 2">
    <name type="scientific">Streptomyces phage RemusLoopin</name>
    <dbReference type="NCBI Taxonomy" id="2562346"/>
    <lineage>
        <taxon>Viruses</taxon>
        <taxon>Duplodnaviria</taxon>
        <taxon>Heunggongvirae</taxon>
        <taxon>Uroviricota</taxon>
        <taxon>Caudoviricetes</taxon>
        <taxon>Colingsworthviridae</taxon>
        <taxon>Sebastisaurusvirus</taxon>
        <taxon>Sebastisaurusvirus remusloopin</taxon>
    </lineage>
</organism>
<proteinExistence type="predicted"/>
<dbReference type="Proteomes" id="UP000297158">
    <property type="component" value="Segment"/>
</dbReference>
<reference evidence="1 2" key="1">
    <citation type="submission" date="2019-03" db="EMBL/GenBank/DDBJ databases">
        <authorList>
            <person name="Ludwig S."/>
            <person name="Saikali A."/>
            <person name="Addai K."/>
            <person name="Agarwal S."/>
            <person name="Ahmad I.M."/>
            <person name="Alumyar Y.S."/>
            <person name="An J."/>
            <person name="Antar T.E."/>
            <person name="Antony V."/>
            <person name="Arvin L.E."/>
            <person name="Atanasoff K.E."/>
            <person name="Ati R."/>
            <person name="Batista A."/>
            <person name="Bembuh M.L."/>
            <person name="Bhardvaj T.B."/>
            <person name="Brown C.J."/>
            <person name="Butt S.T."/>
            <person name="Cahn D."/>
            <person name="Canales I.-I."/>
            <person name="Carr K."/>
            <person name="Chen K.Z."/>
            <person name="Chen M."/>
            <person name="Chigurupati S."/>
            <person name="Chou C."/>
            <person name="Chung C.S."/>
            <person name="Cole S.T."/>
            <person name="Colson C.L."/>
            <person name="Dent D.M."/>
            <person name="Djiogo E.M."/>
            <person name="Domrachev B.M."/>
            <person name="Dwivedi J."/>
            <person name="Ehsani C."/>
            <person name="Essien U.A."/>
            <person name="Fakhar A."/>
            <person name="Flood S.H."/>
            <person name="Furletti G."/>
            <person name="Gebreegziabher M."/>
            <person name="Goralski S.M."/>
            <person name="Gruver-Williams A."/>
            <person name="Guldan M.L."/>
            <person name="Gurung S."/>
            <person name="Heo K."/>
            <person name="John R.A."/>
            <person name="Kabir L."/>
            <person name="Kaira H."/>
            <person name="Kane M.S."/>
            <person name="Karanja M."/>
            <person name="Karley A.N."/>
            <person name="Kelleher J."/>
            <person name="Khan A.M."/>
            <person name="Khan A."/>
            <person name="Kharel S."/>
            <person name="Kidane M."/>
            <person name="Konanur P."/>
            <person name="Kuo N.K."/>
            <person name="Kyaw G."/>
            <person name="Lahijan N."/>
            <person name="Lamm D.N."/>
            <person name="Lance S.V."/>
            <person name="Le C."/>
            <person name="Lee C.H."/>
            <person name="Leka D."/>
            <person name="Li C."/>
            <person name="Lim S.Y."/>
            <person name="Lo J."/>
            <person name="Mahaney V.M."/>
            <person name="Mangukiya A."/>
            <person name="Mani D."/>
            <person name="Mariano P."/>
            <person name="Markward M.L."/>
            <person name="Mbaekwe U."/>
            <person name="Mcgowan H."/>
            <person name="Mcnamara A."/>
            <person name="Mebrahtu S."/>
            <person name="Mohamed A."/>
            <person name="Mohamed M.E."/>
            <person name="Muntaka F."/>
            <person name="Naqvi T."/>
            <person name="Nengel A.M."/>
            <person name="Neupane S."/>
            <person name="Nguyen J."/>
            <person name="Nguyen J."/>
            <person name="Nwoji I.C."/>
            <person name="O'Brien T."/>
            <person name="Okusolubo T.A."/>
            <person name="Paek J."/>
            <person name="Pandithakoralag H."/>
            <person name="Parsa S."/>
            <person name="Perry C."/>
            <person name="Petrie C.R."/>
            <person name="Poteshman G.A."/>
            <person name="Quiros D."/>
            <person name="Rana S."/>
            <person name="Reister J."/>
            <person name="Reyes E."/>
            <person name="Riaz H.S."/>
            <person name="Roach T.L."/>
            <person name="Scalsky R."/>
            <person name="Schultz J.A."/>
            <person name="Scott C.F."/>
            <person name="Sekira M.D."/>
            <person name="Shee C.S."/>
            <person name="Shultz P."/>
            <person name="Siarez J.A."/>
            <person name="Simpson A.L."/>
            <person name="Singh S."/>
            <person name="Smith F.R."/>
            <person name="Smith S.A."/>
            <person name="Sobers S."/>
            <person name="Sobowale A.O."/>
            <person name="Somoza K.A."/>
            <person name="Song M."/>
            <person name="Spence R.N."/>
            <person name="Spruill R.A."/>
            <person name="Subedi A."/>
            <person name="Taj A.B."/>
            <person name="Thomas J."/>
            <person name="Todd J.C."/>
            <person name="Tran T."/>
            <person name="Varghese J."/>
            <person name="Vartanian E."/>
            <person name="Vega A."/>
            <person name="Vong A."/>
            <person name="Wachhaus L.E."/>
            <person name="Walter A.J."/>
            <person name="Wessel M.E."/>
            <person name="Azam A.M."/>
            <person name="Blocker D."/>
            <person name="Naeem N.-U.-A."/>
            <person name="Patel R."/>
            <person name="Shakarov P."/>
            <person name="Xie C.L."/>
            <person name="Zolnerowich N."/>
            <person name="Correa-Mendez M."/>
            <person name="Fabian M."/>
            <person name="Fishbein J."/>
            <person name="Harkles L."/>
            <person name="Reger N."/>
            <person name="Saleh S."/>
            <person name="Erill I."/>
            <person name="Caruso S.M."/>
            <person name="Garlena R.A."/>
            <person name="Russell D.A."/>
            <person name="Pope W.H."/>
            <person name="Jacobs-Sera D."/>
            <person name="Hatfull G.F."/>
        </authorList>
    </citation>
    <scope>NUCLEOTIDE SEQUENCE [LARGE SCALE GENOMIC DNA]</scope>
</reference>
<sequence length="37" mass="4065">MITSGSPSGARPVVLAMHTHLIHGHPYDPRTIRENNT</sequence>
<accession>A0A4D6E3X7</accession>
<protein>
    <submittedName>
        <fullName evidence="1">Uncharacterized protein</fullName>
    </submittedName>
</protein>
<keyword evidence="2" id="KW-1185">Reference proteome</keyword>
<name>A0A4D6E3X7_9CAUD</name>
<dbReference type="EMBL" id="MK686068">
    <property type="protein sequence ID" value="QBZ73367.1"/>
    <property type="molecule type" value="Genomic_DNA"/>
</dbReference>